<dbReference type="HOGENOM" id="CLU_1427109_0_0_6"/>
<proteinExistence type="predicted"/>
<sequence>MAWLPMYLVEEDLKSLSDFLRFEKNISLIKSVGDGHWQAFSEFEINEPGRYCLFNSEAGPLPLLAKNHDEPDGEIANPFEGWQEERAGVNPRQPYFGAGHPAIFWLNARLKVEGKVGMSSFEWIGNHYAQIGRPAPDTAKKWWGRLGRWVRKQSFKVPRSGALDGNGKEIWAFSSAMLEFESGVDRANNP</sequence>
<evidence type="ECO:0000313" key="1">
    <source>
        <dbReference type="EMBL" id="ABI43387.1"/>
    </source>
</evidence>
<dbReference type="EMBL" id="CP000444">
    <property type="protein sequence ID" value="ABI43387.1"/>
    <property type="molecule type" value="Genomic_DNA"/>
</dbReference>
<organism evidence="1">
    <name type="scientific">Shewanella sp. (strain MR-7)</name>
    <dbReference type="NCBI Taxonomy" id="60481"/>
    <lineage>
        <taxon>Bacteria</taxon>
        <taxon>Pseudomonadati</taxon>
        <taxon>Pseudomonadota</taxon>
        <taxon>Gammaproteobacteria</taxon>
        <taxon>Alteromonadales</taxon>
        <taxon>Shewanellaceae</taxon>
        <taxon>Shewanella</taxon>
    </lineage>
</organism>
<protein>
    <submittedName>
        <fullName evidence="1">Uncharacterized protein</fullName>
    </submittedName>
</protein>
<dbReference type="AlphaFoldDB" id="Q0HU18"/>
<name>Q0HU18_SHESR</name>
<gene>
    <name evidence="1" type="ordered locus">Shewmr7_2401</name>
</gene>
<reference evidence="1" key="1">
    <citation type="submission" date="2006-08" db="EMBL/GenBank/DDBJ databases">
        <title>Complete sequence of Chromosome1 of Shewanella sp. MR-7.</title>
        <authorList>
            <consortium name="US DOE Joint Genome Institute"/>
            <person name="Copeland A."/>
            <person name="Lucas S."/>
            <person name="Lapidus A."/>
            <person name="Barry K."/>
            <person name="Detter J.C."/>
            <person name="Glavina del Rio T."/>
            <person name="Hammon N."/>
            <person name="Israni S."/>
            <person name="Dalin E."/>
            <person name="Tice H."/>
            <person name="Pitluck S."/>
            <person name="Kiss H."/>
            <person name="Brettin T."/>
            <person name="Bruce D."/>
            <person name="Han C."/>
            <person name="Tapia R."/>
            <person name="Gilna P."/>
            <person name="Schmutz J."/>
            <person name="Larimer F."/>
            <person name="Land M."/>
            <person name="Hauser L."/>
            <person name="Kyrpides N."/>
            <person name="Mikhailova N."/>
            <person name="Nealson K."/>
            <person name="Konstantinidis K."/>
            <person name="Klappenbach J."/>
            <person name="Tiedje J."/>
            <person name="Richardson P."/>
        </authorList>
    </citation>
    <scope>NUCLEOTIDE SEQUENCE</scope>
    <source>
        <strain evidence="1">MR-7</strain>
    </source>
</reference>
<dbReference type="KEGG" id="shm:Shewmr7_2401"/>
<accession>Q0HU18</accession>